<reference evidence="11 12" key="1">
    <citation type="submission" date="2018-03" db="EMBL/GenBank/DDBJ databases">
        <title>Genomic Encyclopedia of Archaeal and Bacterial Type Strains, Phase II (KMG-II): from individual species to whole genera.</title>
        <authorList>
            <person name="Goeker M."/>
        </authorList>
    </citation>
    <scope>NUCLEOTIDE SEQUENCE [LARGE SCALE GENOMIC DNA]</scope>
    <source>
        <strain evidence="11 12">DSM 44889</strain>
    </source>
</reference>
<dbReference type="GO" id="GO:0016987">
    <property type="term" value="F:sigma factor activity"/>
    <property type="evidence" value="ECO:0007669"/>
    <property type="project" value="UniProtKB-KW"/>
</dbReference>
<evidence type="ECO:0000256" key="6">
    <source>
        <dbReference type="ARBA" id="ARBA00023163"/>
    </source>
</evidence>
<dbReference type="Pfam" id="PF20239">
    <property type="entry name" value="DUF6596"/>
    <property type="match status" value="1"/>
</dbReference>
<dbReference type="SUPFAM" id="SSF88659">
    <property type="entry name" value="Sigma3 and sigma4 domains of RNA polymerase sigma factors"/>
    <property type="match status" value="1"/>
</dbReference>
<accession>A0A316AAV2</accession>
<dbReference type="InterPro" id="IPR046531">
    <property type="entry name" value="DUF6596"/>
</dbReference>
<dbReference type="InterPro" id="IPR013105">
    <property type="entry name" value="TPR_2"/>
</dbReference>
<name>A0A316AAV2_9ACTN</name>
<dbReference type="PANTHER" id="PTHR47756">
    <property type="entry name" value="BLL6612 PROTEIN-RELATED"/>
    <property type="match status" value="1"/>
</dbReference>
<comment type="caution">
    <text evidence="11">The sequence shown here is derived from an EMBL/GenBank/DDBJ whole genome shotgun (WGS) entry which is preliminary data.</text>
</comment>
<keyword evidence="4" id="KW-0805">Transcription regulation</keyword>
<dbReference type="Pfam" id="PF04542">
    <property type="entry name" value="Sigma70_r2"/>
    <property type="match status" value="1"/>
</dbReference>
<feature type="domain" description="RNA polymerase sigma-70 region 2" evidence="8">
    <location>
        <begin position="26"/>
        <end position="84"/>
    </location>
</feature>
<dbReference type="Proteomes" id="UP000245469">
    <property type="component" value="Unassembled WGS sequence"/>
</dbReference>
<keyword evidence="2" id="KW-0677">Repeat</keyword>
<keyword evidence="3" id="KW-0802">TPR repeat</keyword>
<evidence type="ECO:0000259" key="10">
    <source>
        <dbReference type="Pfam" id="PF20239"/>
    </source>
</evidence>
<evidence type="ECO:0000256" key="4">
    <source>
        <dbReference type="ARBA" id="ARBA00023015"/>
    </source>
</evidence>
<feature type="region of interest" description="Disordered" evidence="7">
    <location>
        <begin position="98"/>
        <end position="122"/>
    </location>
</feature>
<comment type="similarity">
    <text evidence="1">Belongs to the sigma-70 factor family. ECF subfamily.</text>
</comment>
<dbReference type="InterPro" id="IPR007627">
    <property type="entry name" value="RNA_pol_sigma70_r2"/>
</dbReference>
<evidence type="ECO:0000259" key="9">
    <source>
        <dbReference type="Pfam" id="PF08281"/>
    </source>
</evidence>
<feature type="compositionally biased region" description="Acidic residues" evidence="7">
    <location>
        <begin position="111"/>
        <end position="121"/>
    </location>
</feature>
<dbReference type="InterPro" id="IPR013324">
    <property type="entry name" value="RNA_pol_sigma_r3/r4-like"/>
</dbReference>
<dbReference type="AlphaFoldDB" id="A0A316AAV2"/>
<feature type="domain" description="RNA polymerase sigma factor 70 region 4 type 2" evidence="9">
    <location>
        <begin position="133"/>
        <end position="184"/>
    </location>
</feature>
<dbReference type="Gene3D" id="1.10.1740.10">
    <property type="match status" value="1"/>
</dbReference>
<dbReference type="InterPro" id="IPR013249">
    <property type="entry name" value="RNA_pol_sigma70_r4_t2"/>
</dbReference>
<evidence type="ECO:0000256" key="3">
    <source>
        <dbReference type="ARBA" id="ARBA00022803"/>
    </source>
</evidence>
<dbReference type="InterPro" id="IPR011990">
    <property type="entry name" value="TPR-like_helical_dom_sf"/>
</dbReference>
<dbReference type="SUPFAM" id="SSF88946">
    <property type="entry name" value="Sigma2 domain of RNA polymerase sigma factors"/>
    <property type="match status" value="1"/>
</dbReference>
<dbReference type="InterPro" id="IPR013325">
    <property type="entry name" value="RNA_pol_sigma_r2"/>
</dbReference>
<dbReference type="Pfam" id="PF08281">
    <property type="entry name" value="Sigma70_r4_2"/>
    <property type="match status" value="1"/>
</dbReference>
<dbReference type="Pfam" id="PF07719">
    <property type="entry name" value="TPR_2"/>
    <property type="match status" value="1"/>
</dbReference>
<feature type="compositionally biased region" description="Low complexity" evidence="7">
    <location>
        <begin position="100"/>
        <end position="109"/>
    </location>
</feature>
<gene>
    <name evidence="11" type="ORF">BXY45_105175</name>
</gene>
<evidence type="ECO:0000313" key="11">
    <source>
        <dbReference type="EMBL" id="PWJ54966.1"/>
    </source>
</evidence>
<proteinExistence type="inferred from homology"/>
<dbReference type="Gene3D" id="1.25.40.10">
    <property type="entry name" value="Tetratricopeptide repeat domain"/>
    <property type="match status" value="1"/>
</dbReference>
<organism evidence="11 12">
    <name type="scientific">Quadrisphaera granulorum</name>
    <dbReference type="NCBI Taxonomy" id="317664"/>
    <lineage>
        <taxon>Bacteria</taxon>
        <taxon>Bacillati</taxon>
        <taxon>Actinomycetota</taxon>
        <taxon>Actinomycetes</taxon>
        <taxon>Kineosporiales</taxon>
        <taxon>Kineosporiaceae</taxon>
        <taxon>Quadrisphaera</taxon>
    </lineage>
</organism>
<keyword evidence="5" id="KW-0731">Sigma factor</keyword>
<dbReference type="GO" id="GO:0006352">
    <property type="term" value="P:DNA-templated transcription initiation"/>
    <property type="evidence" value="ECO:0007669"/>
    <property type="project" value="InterPro"/>
</dbReference>
<dbReference type="RefSeq" id="WP_218566894.1">
    <property type="nucleotide sequence ID" value="NZ_QGDQ01000005.1"/>
</dbReference>
<keyword evidence="12" id="KW-1185">Reference proteome</keyword>
<evidence type="ECO:0000256" key="7">
    <source>
        <dbReference type="SAM" id="MobiDB-lite"/>
    </source>
</evidence>
<dbReference type="SUPFAM" id="SSF48452">
    <property type="entry name" value="TPR-like"/>
    <property type="match status" value="1"/>
</dbReference>
<keyword evidence="6" id="KW-0804">Transcription</keyword>
<protein>
    <submittedName>
        <fullName evidence="11">RNA polymerase sigma-70 factor (ECF subfamily)</fullName>
    </submittedName>
</protein>
<evidence type="ECO:0000256" key="5">
    <source>
        <dbReference type="ARBA" id="ARBA00023082"/>
    </source>
</evidence>
<evidence type="ECO:0000259" key="8">
    <source>
        <dbReference type="Pfam" id="PF04542"/>
    </source>
</evidence>
<dbReference type="GO" id="GO:0003677">
    <property type="term" value="F:DNA binding"/>
    <property type="evidence" value="ECO:0007669"/>
    <property type="project" value="InterPro"/>
</dbReference>
<evidence type="ECO:0000313" key="12">
    <source>
        <dbReference type="Proteomes" id="UP000245469"/>
    </source>
</evidence>
<evidence type="ECO:0000256" key="2">
    <source>
        <dbReference type="ARBA" id="ARBA00022737"/>
    </source>
</evidence>
<sequence>MSPAASPAPGGVAEALADAHRREWAFVLAATVRVTGDLDVAEECAQEAYADAITAWTRSGVPERPGAWLTTTARRRAIDRLRREVTLRRKLPLLVEPVEADASGSPAGSDGDGDGDGDADGDAAVPDDRLRLLFTCCHPALDPAARVALTLRLVCGVATPDVARAFLVPEATMAARITRAKKKITQARIPYRTPTAADLPERLDSVLAAVHLLFSTGHTAPTGAQLVREDLCERALDLARTLVQLLPAEREARGLLGLLLLTHARRAARVDVQGQLVLLEHQDRAQWDHVMIVEGLRWTVESLQAPRPGRFALQAAIAGAHDVALTFTATNWARVVHLYDLLLTVEPSPVVELNRAAALAFAEGPAAALGIVERIAGDARLRSYPYAHAVRADLLRRLGRTDEAIAAYREALDLTANGAERDFLQCRISELETSEVTRAQGA</sequence>
<evidence type="ECO:0000256" key="1">
    <source>
        <dbReference type="ARBA" id="ARBA00010641"/>
    </source>
</evidence>
<dbReference type="PANTHER" id="PTHR47756:SF2">
    <property type="entry name" value="BLL6612 PROTEIN"/>
    <property type="match status" value="1"/>
</dbReference>
<dbReference type="EMBL" id="QGDQ01000005">
    <property type="protein sequence ID" value="PWJ54966.1"/>
    <property type="molecule type" value="Genomic_DNA"/>
</dbReference>
<feature type="domain" description="DUF6596" evidence="10">
    <location>
        <begin position="202"/>
        <end position="300"/>
    </location>
</feature>